<dbReference type="InterPro" id="IPR027853">
    <property type="entry name" value="DUF4492"/>
</dbReference>
<keyword evidence="3" id="KW-1185">Reference proteome</keyword>
<reference evidence="2 3" key="1">
    <citation type="submission" date="2024-02" db="EMBL/GenBank/DDBJ databases">
        <title>Genome and pathogenicity analysis of Helicobacter mastomyrinus isolated from mice.</title>
        <authorList>
            <person name="Zhu L."/>
        </authorList>
    </citation>
    <scope>NUCLEOTIDE SEQUENCE [LARGE SCALE GENOMIC DNA]</scope>
    <source>
        <strain evidence="2 3">Hm-17</strain>
    </source>
</reference>
<evidence type="ECO:0000256" key="1">
    <source>
        <dbReference type="SAM" id="Phobius"/>
    </source>
</evidence>
<dbReference type="EMBL" id="CP145316">
    <property type="protein sequence ID" value="XAM19104.1"/>
    <property type="molecule type" value="Genomic_DNA"/>
</dbReference>
<evidence type="ECO:0000313" key="3">
    <source>
        <dbReference type="Proteomes" id="UP001434737"/>
    </source>
</evidence>
<dbReference type="Proteomes" id="UP001434737">
    <property type="component" value="Chromosome"/>
</dbReference>
<sequence length="64" mass="7266">MAMLYIDGFKHLTLGKTLWKIIIIKILVIFVILKICIYDNSLSTLGSNENKSAFVIDNLTAQKH</sequence>
<keyword evidence="1" id="KW-1133">Transmembrane helix</keyword>
<dbReference type="Pfam" id="PF14899">
    <property type="entry name" value="DUF4492"/>
    <property type="match status" value="1"/>
</dbReference>
<keyword evidence="1" id="KW-0812">Transmembrane</keyword>
<accession>A0ABZ3F9M5</accession>
<organism evidence="2 3">
    <name type="scientific">Helicobacter mastomyrinus</name>
    <dbReference type="NCBI Taxonomy" id="287948"/>
    <lineage>
        <taxon>Bacteria</taxon>
        <taxon>Pseudomonadati</taxon>
        <taxon>Campylobacterota</taxon>
        <taxon>Epsilonproteobacteria</taxon>
        <taxon>Campylobacterales</taxon>
        <taxon>Helicobacteraceae</taxon>
        <taxon>Helicobacter</taxon>
    </lineage>
</organism>
<feature type="transmembrane region" description="Helical" evidence="1">
    <location>
        <begin position="18"/>
        <end position="37"/>
    </location>
</feature>
<proteinExistence type="predicted"/>
<name>A0ABZ3F9M5_9HELI</name>
<keyword evidence="1" id="KW-0472">Membrane</keyword>
<gene>
    <name evidence="2" type="ORF">V3I05_04155</name>
</gene>
<evidence type="ECO:0000313" key="2">
    <source>
        <dbReference type="EMBL" id="XAM19104.1"/>
    </source>
</evidence>
<dbReference type="RefSeq" id="WP_300446723.1">
    <property type="nucleotide sequence ID" value="NZ_CP145316.1"/>
</dbReference>
<protein>
    <submittedName>
        <fullName evidence="2">DUF4492 domain-containing protein</fullName>
    </submittedName>
</protein>